<name>A0ABY4E6D3_9NEIS</name>
<dbReference type="RefSeq" id="WP_082625517.1">
    <property type="nucleotide sequence ID" value="NZ_CABKVG010000006.1"/>
</dbReference>
<accession>A0ABY4E6D3</accession>
<evidence type="ECO:0000313" key="2">
    <source>
        <dbReference type="Proteomes" id="UP000832011"/>
    </source>
</evidence>
<reference evidence="1 2" key="1">
    <citation type="journal article" date="2022" name="Res Sq">
        <title>Evolution of multicellular longitudinally dividing oral cavity symbionts (Neisseriaceae).</title>
        <authorList>
            <person name="Nyongesa S."/>
            <person name="Weber P."/>
            <person name="Bernet E."/>
            <person name="Pullido F."/>
            <person name="Nieckarz M."/>
            <person name="Delaby M."/>
            <person name="Nieves C."/>
            <person name="Viehboeck T."/>
            <person name="Krause N."/>
            <person name="Rivera-Millot A."/>
            <person name="Nakamura A."/>
            <person name="Vischer N."/>
            <person name="VanNieuwenhze M."/>
            <person name="Brun Y."/>
            <person name="Cava F."/>
            <person name="Bulgheresi S."/>
            <person name="Veyrier F."/>
        </authorList>
    </citation>
    <scope>NUCLEOTIDE SEQUENCE [LARGE SCALE GENOMIC DNA]</scope>
    <source>
        <strain evidence="1 2">SN4</strain>
    </source>
</reference>
<keyword evidence="2" id="KW-1185">Reference proteome</keyword>
<sequence>MKTIRTAIKIAQPQEVVFDLTQDYSRRLEWDPYLSEAYLLKDAPEPAVGVDSYCKNHNGSVMVSRYISFNRPAVAAVQMVKGPKILKRFSGAWNVHKIDANHSEVIFTYHFDLRWGVLGEMLTPFARWHFKRDMDKRLQALKQYLEA</sequence>
<dbReference type="InterPro" id="IPR023393">
    <property type="entry name" value="START-like_dom_sf"/>
</dbReference>
<evidence type="ECO:0000313" key="1">
    <source>
        <dbReference type="EMBL" id="UOO90935.1"/>
    </source>
</evidence>
<gene>
    <name evidence="1" type="ORF">LVJ82_08225</name>
</gene>
<dbReference type="Proteomes" id="UP000832011">
    <property type="component" value="Chromosome"/>
</dbReference>
<dbReference type="InterPro" id="IPR019587">
    <property type="entry name" value="Polyketide_cyclase/dehydratase"/>
</dbReference>
<dbReference type="SUPFAM" id="SSF55961">
    <property type="entry name" value="Bet v1-like"/>
    <property type="match status" value="1"/>
</dbReference>
<dbReference type="Pfam" id="PF10604">
    <property type="entry name" value="Polyketide_cyc2"/>
    <property type="match status" value="1"/>
</dbReference>
<dbReference type="Gene3D" id="3.30.530.20">
    <property type="match status" value="1"/>
</dbReference>
<proteinExistence type="predicted"/>
<protein>
    <submittedName>
        <fullName evidence="1">SRPBCC family protein</fullName>
    </submittedName>
</protein>
<organism evidence="1 2">
    <name type="scientific">Vitreoscilla massiliensis</name>
    <dbReference type="NCBI Taxonomy" id="1689272"/>
    <lineage>
        <taxon>Bacteria</taxon>
        <taxon>Pseudomonadati</taxon>
        <taxon>Pseudomonadota</taxon>
        <taxon>Betaproteobacteria</taxon>
        <taxon>Neisseriales</taxon>
        <taxon>Neisseriaceae</taxon>
        <taxon>Vitreoscilla</taxon>
    </lineage>
</organism>
<dbReference type="EMBL" id="CP091511">
    <property type="protein sequence ID" value="UOO90935.1"/>
    <property type="molecule type" value="Genomic_DNA"/>
</dbReference>